<evidence type="ECO:0000313" key="6">
    <source>
        <dbReference type="Proteomes" id="UP000005496"/>
    </source>
</evidence>
<dbReference type="Proteomes" id="UP000005496">
    <property type="component" value="Unassembled WGS sequence"/>
</dbReference>
<dbReference type="eggNOG" id="COG1776">
    <property type="taxonomic scope" value="Bacteria"/>
</dbReference>
<dbReference type="GO" id="GO:0006935">
    <property type="term" value="P:chemotaxis"/>
    <property type="evidence" value="ECO:0007669"/>
    <property type="project" value="UniProtKB-KW"/>
</dbReference>
<comment type="caution">
    <text evidence="5">The sequence shown here is derived from an EMBL/GenBank/DDBJ whole genome shotgun (WGS) entry which is preliminary data.</text>
</comment>
<evidence type="ECO:0000256" key="1">
    <source>
        <dbReference type="ARBA" id="ARBA00022500"/>
    </source>
</evidence>
<dbReference type="InterPro" id="IPR028976">
    <property type="entry name" value="CheC-like_sf"/>
</dbReference>
<sequence length="203" mass="21982">MLNDLHRDALTEIINIGVGQAGNALNSMLAMHVELSVPEIKVLEPEDVQQELAPLDKSSLATVILRFSGPVPGKAALLFPPESALNLVTLLVQEEPGDTDLDSIRSEALTEIGNIVLNSVLGNFANILSMDLEYSLPDFMFETSVHDLLQQEGGEGHSIILAKAHFKVREHSIAGDILLLFGINSMTELSSMLDMLVKKQAGE</sequence>
<dbReference type="InterPro" id="IPR028051">
    <property type="entry name" value="CheX-like_dom"/>
</dbReference>
<dbReference type="EMBL" id="ACJN02000003">
    <property type="protein sequence ID" value="EFI33296.1"/>
    <property type="molecule type" value="Genomic_DNA"/>
</dbReference>
<dbReference type="Pfam" id="PF04509">
    <property type="entry name" value="CheC"/>
    <property type="match status" value="1"/>
</dbReference>
<gene>
    <name evidence="5" type="ORF">Dthio_PD0622</name>
</gene>
<proteinExistence type="predicted"/>
<dbReference type="Gene3D" id="3.40.1550.10">
    <property type="entry name" value="CheC-like"/>
    <property type="match status" value="1"/>
</dbReference>
<dbReference type="SUPFAM" id="SSF103039">
    <property type="entry name" value="CheC-like"/>
    <property type="match status" value="1"/>
</dbReference>
<evidence type="ECO:0000259" key="4">
    <source>
        <dbReference type="Pfam" id="PF13690"/>
    </source>
</evidence>
<feature type="domain" description="Chemotaxis phosphatase CheX-like" evidence="4">
    <location>
        <begin position="62"/>
        <end position="144"/>
    </location>
</feature>
<dbReference type="RefSeq" id="WP_008870654.1">
    <property type="nucleotide sequence ID" value="NZ_ACJN02000003.1"/>
</dbReference>
<evidence type="ECO:0000313" key="5">
    <source>
        <dbReference type="EMBL" id="EFI33296.1"/>
    </source>
</evidence>
<protein>
    <submittedName>
        <fullName evidence="5">CheC, inhibitor of MCP methylation</fullName>
    </submittedName>
</protein>
<dbReference type="Pfam" id="PF13690">
    <property type="entry name" value="CheX"/>
    <property type="match status" value="1"/>
</dbReference>
<evidence type="ECO:0000259" key="3">
    <source>
        <dbReference type="Pfam" id="PF04509"/>
    </source>
</evidence>
<name>D6SRI0_9BACT</name>
<evidence type="ECO:0000256" key="2">
    <source>
        <dbReference type="ARBA" id="ARBA00022801"/>
    </source>
</evidence>
<dbReference type="OrthoDB" id="9812187at2"/>
<keyword evidence="2" id="KW-0378">Hydrolase</keyword>
<organism evidence="5 6">
    <name type="scientific">Desulfonatronospira thiodismutans ASO3-1</name>
    <dbReference type="NCBI Taxonomy" id="555779"/>
    <lineage>
        <taxon>Bacteria</taxon>
        <taxon>Pseudomonadati</taxon>
        <taxon>Thermodesulfobacteriota</taxon>
        <taxon>Desulfovibrionia</taxon>
        <taxon>Desulfovibrionales</taxon>
        <taxon>Desulfonatronovibrionaceae</taxon>
        <taxon>Desulfonatronospira</taxon>
    </lineage>
</organism>
<keyword evidence="6" id="KW-1185">Reference proteome</keyword>
<dbReference type="AlphaFoldDB" id="D6SRI0"/>
<keyword evidence="1" id="KW-0145">Chemotaxis</keyword>
<dbReference type="InterPro" id="IPR007597">
    <property type="entry name" value="CheC"/>
</dbReference>
<feature type="domain" description="CheC-like protein" evidence="3">
    <location>
        <begin position="5"/>
        <end position="41"/>
    </location>
</feature>
<dbReference type="GO" id="GO:0016787">
    <property type="term" value="F:hydrolase activity"/>
    <property type="evidence" value="ECO:0007669"/>
    <property type="project" value="UniProtKB-KW"/>
</dbReference>
<reference evidence="5" key="1">
    <citation type="submission" date="2010-05" db="EMBL/GenBank/DDBJ databases">
        <title>The draft genome of Desulfonatronospira thiodismutans ASO3-1.</title>
        <authorList>
            <consortium name="US DOE Joint Genome Institute (JGI-PGF)"/>
            <person name="Lucas S."/>
            <person name="Copeland A."/>
            <person name="Lapidus A."/>
            <person name="Cheng J.-F."/>
            <person name="Bruce D."/>
            <person name="Goodwin L."/>
            <person name="Pitluck S."/>
            <person name="Chertkov O."/>
            <person name="Brettin T."/>
            <person name="Detter J.C."/>
            <person name="Han C."/>
            <person name="Land M.L."/>
            <person name="Hauser L."/>
            <person name="Kyrpides N."/>
            <person name="Mikhailova N."/>
            <person name="Muyzer G."/>
            <person name="Woyke T."/>
        </authorList>
    </citation>
    <scope>NUCLEOTIDE SEQUENCE [LARGE SCALE GENOMIC DNA]</scope>
    <source>
        <strain evidence="5">ASO3-1</strain>
    </source>
</reference>
<dbReference type="PANTHER" id="PTHR43693">
    <property type="entry name" value="PROTEIN PHOSPHATASE CHEZ"/>
    <property type="match status" value="1"/>
</dbReference>
<accession>D6SRI0</accession>
<dbReference type="PANTHER" id="PTHR43693:SF1">
    <property type="entry name" value="PROTEIN PHOSPHATASE CHEZ"/>
    <property type="match status" value="1"/>
</dbReference>
<dbReference type="CDD" id="cd17910">
    <property type="entry name" value="CheC_ClassII"/>
    <property type="match status" value="1"/>
</dbReference>
<dbReference type="InterPro" id="IPR050992">
    <property type="entry name" value="CheZ_family_phosphatases"/>
</dbReference>